<accession>N1WAC3</accession>
<evidence type="ECO:0000313" key="2">
    <source>
        <dbReference type="Proteomes" id="UP000012227"/>
    </source>
</evidence>
<dbReference type="STRING" id="1218591.LEP1GSC199_3250"/>
<gene>
    <name evidence="1" type="ORF">LEP1GSC199_3250</name>
</gene>
<name>N1WAC3_9LEPT</name>
<proteinExistence type="predicted"/>
<reference evidence="1 2" key="1">
    <citation type="submission" date="2013-03" db="EMBL/GenBank/DDBJ databases">
        <authorList>
            <person name="Harkins D.M."/>
            <person name="Durkin A.S."/>
            <person name="Brinkac L.M."/>
            <person name="Haft D.H."/>
            <person name="Selengut J.D."/>
            <person name="Sanka R."/>
            <person name="DePew J."/>
            <person name="Purushe J."/>
            <person name="Galloway R.L."/>
            <person name="Vinetz J.M."/>
            <person name="Sutton G.G."/>
            <person name="Nierman W.C."/>
            <person name="Fouts D.E."/>
        </authorList>
    </citation>
    <scope>NUCLEOTIDE SEQUENCE [LARGE SCALE GENOMIC DNA]</scope>
    <source>
        <strain evidence="1 2">Waz Holland</strain>
    </source>
</reference>
<sequence>MLVFSSLFLFLPLEFFIFPMFCKERAVDRLYFSYFISTETVFFLE</sequence>
<dbReference type="AlphaFoldDB" id="N1WAC3"/>
<protein>
    <submittedName>
        <fullName evidence="1">Uncharacterized protein</fullName>
    </submittedName>
</protein>
<organism evidence="1 2">
    <name type="scientific">Leptospira vanthielii serovar Holland str. Waz Holland = ATCC 700522</name>
    <dbReference type="NCBI Taxonomy" id="1218591"/>
    <lineage>
        <taxon>Bacteria</taxon>
        <taxon>Pseudomonadati</taxon>
        <taxon>Spirochaetota</taxon>
        <taxon>Spirochaetia</taxon>
        <taxon>Leptospirales</taxon>
        <taxon>Leptospiraceae</taxon>
        <taxon>Leptospira</taxon>
    </lineage>
</organism>
<evidence type="ECO:0000313" key="1">
    <source>
        <dbReference type="EMBL" id="EMY70380.1"/>
    </source>
</evidence>
<dbReference type="EMBL" id="AOGY02000038">
    <property type="protein sequence ID" value="EMY70380.1"/>
    <property type="molecule type" value="Genomic_DNA"/>
</dbReference>
<comment type="caution">
    <text evidence="1">The sequence shown here is derived from an EMBL/GenBank/DDBJ whole genome shotgun (WGS) entry which is preliminary data.</text>
</comment>
<dbReference type="Proteomes" id="UP000012227">
    <property type="component" value="Unassembled WGS sequence"/>
</dbReference>